<sequence>MAMEQELHETKLQLKIKNDFIRELQNDVVQLQHVEDENITLKSKIASKETDLRQWAIKYSNLEIKLLEQQKEHKIQIESLNEQISILKESTNKPKEDLSINLNDSFITELKIKLYNKKQKYKELQKIIENQNMVIFDLENIKQLTINELDSFKKQNAIKTLQLNEWKQKFETLQEEFELLKLQVTSINNQNEHNKRGNSLFAEVDDKRQSLTTELEVIKEQYESLKKCLSKANYDNNQMKMEIMKLQKQLLETEKNDDLDKSTLIQSYKNRIFDLEFKIRELDKQPETQLLQIDNLSNDSMNVVLQIVSDVQREKKALEEEMNRRSIRDMEARQQCFKGECEIRQLKKEMRRDKLLIKDLEQQINELNSKMSSDKEMKNENKHVAKGVRFNGNCKIDDGGSLIKQNKQIPPTAVLNTFVCPKYEEL</sequence>
<gene>
    <name evidence="2" type="ORF">CINCED_3A001291</name>
</gene>
<feature type="coiled-coil region" evidence="1">
    <location>
        <begin position="156"/>
        <end position="377"/>
    </location>
</feature>
<accession>A0A5E4M4M5</accession>
<protein>
    <submittedName>
        <fullName evidence="2">Uncharacterized protein</fullName>
    </submittedName>
</protein>
<evidence type="ECO:0000256" key="1">
    <source>
        <dbReference type="SAM" id="Coils"/>
    </source>
</evidence>
<reference evidence="2 3" key="1">
    <citation type="submission" date="2019-08" db="EMBL/GenBank/DDBJ databases">
        <authorList>
            <person name="Alioto T."/>
            <person name="Alioto T."/>
            <person name="Gomez Garrido J."/>
        </authorList>
    </citation>
    <scope>NUCLEOTIDE SEQUENCE [LARGE SCALE GENOMIC DNA]</scope>
</reference>
<dbReference type="EMBL" id="CABPRJ010000027">
    <property type="protein sequence ID" value="VVC26173.1"/>
    <property type="molecule type" value="Genomic_DNA"/>
</dbReference>
<feature type="coiled-coil region" evidence="1">
    <location>
        <begin position="52"/>
        <end position="90"/>
    </location>
</feature>
<keyword evidence="1" id="KW-0175">Coiled coil</keyword>
<evidence type="ECO:0000313" key="2">
    <source>
        <dbReference type="EMBL" id="VVC26173.1"/>
    </source>
</evidence>
<dbReference type="Proteomes" id="UP000325440">
    <property type="component" value="Unassembled WGS sequence"/>
</dbReference>
<keyword evidence="3" id="KW-1185">Reference proteome</keyword>
<dbReference type="AlphaFoldDB" id="A0A5E4M4M5"/>
<evidence type="ECO:0000313" key="3">
    <source>
        <dbReference type="Proteomes" id="UP000325440"/>
    </source>
</evidence>
<organism evidence="2 3">
    <name type="scientific">Cinara cedri</name>
    <dbReference type="NCBI Taxonomy" id="506608"/>
    <lineage>
        <taxon>Eukaryota</taxon>
        <taxon>Metazoa</taxon>
        <taxon>Ecdysozoa</taxon>
        <taxon>Arthropoda</taxon>
        <taxon>Hexapoda</taxon>
        <taxon>Insecta</taxon>
        <taxon>Pterygota</taxon>
        <taxon>Neoptera</taxon>
        <taxon>Paraneoptera</taxon>
        <taxon>Hemiptera</taxon>
        <taxon>Sternorrhyncha</taxon>
        <taxon>Aphidomorpha</taxon>
        <taxon>Aphidoidea</taxon>
        <taxon>Aphididae</taxon>
        <taxon>Lachninae</taxon>
        <taxon>Cinara</taxon>
    </lineage>
</organism>
<proteinExistence type="predicted"/>
<dbReference type="OrthoDB" id="2121607at2759"/>
<name>A0A5E4M4M5_9HEMI</name>